<dbReference type="Proteomes" id="UP000677436">
    <property type="component" value="Chromosome"/>
</dbReference>
<keyword evidence="9 11" id="KW-0460">Magnesium</keyword>
<keyword evidence="13" id="KW-1185">Reference proteome</keyword>
<evidence type="ECO:0000256" key="6">
    <source>
        <dbReference type="ARBA" id="ARBA00022741"/>
    </source>
</evidence>
<dbReference type="PIRSF" id="PIRSF000513">
    <property type="entry name" value="Thz_kinase"/>
    <property type="match status" value="1"/>
</dbReference>
<dbReference type="InterPro" id="IPR029056">
    <property type="entry name" value="Ribokinase-like"/>
</dbReference>
<keyword evidence="4 11" id="KW-0808">Transferase</keyword>
<dbReference type="PRINTS" id="PR01099">
    <property type="entry name" value="HYETHTZKNASE"/>
</dbReference>
<reference evidence="12" key="2">
    <citation type="journal article" date="2021" name="Microbiol. Resour. Announc.">
        <title>Complete Genome Sequence of Polycladomyces abyssicola JIR-001T, Isolated from Hemipelagic Sediment in Deep Seawater.</title>
        <authorList>
            <person name="Tsubouchi T."/>
            <person name="Kaneko Y."/>
        </authorList>
    </citation>
    <scope>NUCLEOTIDE SEQUENCE</scope>
    <source>
        <strain evidence="12">JIR-001</strain>
    </source>
</reference>
<comment type="cofactor">
    <cofactor evidence="2 11">
        <name>Mg(2+)</name>
        <dbReference type="ChEBI" id="CHEBI:18420"/>
    </cofactor>
</comment>
<dbReference type="GO" id="GO:0009229">
    <property type="term" value="P:thiamine diphosphate biosynthetic process"/>
    <property type="evidence" value="ECO:0007669"/>
    <property type="project" value="UniProtKB-UniRule"/>
</dbReference>
<dbReference type="GO" id="GO:0004417">
    <property type="term" value="F:hydroxyethylthiazole kinase activity"/>
    <property type="evidence" value="ECO:0007669"/>
    <property type="project" value="UniProtKB-UniRule"/>
</dbReference>
<reference evidence="12" key="1">
    <citation type="journal article" date="2013" name="Int. J. Syst. Evol. Microbiol.">
        <title>Polycladomyces abyssicola gen. nov., sp. nov., a thermophilic filamentous bacterium isolated from hemipelagic sediment.</title>
        <authorList>
            <person name="Tsubouchi T."/>
            <person name="Shimane Y."/>
            <person name="Mori K."/>
            <person name="Usui K."/>
            <person name="Hiraki T."/>
            <person name="Tame A."/>
            <person name="Uematsu K."/>
            <person name="Maruyama T."/>
            <person name="Hatada Y."/>
        </authorList>
    </citation>
    <scope>NUCLEOTIDE SEQUENCE</scope>
    <source>
        <strain evidence="12">JIR-001</strain>
    </source>
</reference>
<dbReference type="Pfam" id="PF02110">
    <property type="entry name" value="HK"/>
    <property type="match status" value="1"/>
</dbReference>
<keyword evidence="8 11" id="KW-0067">ATP-binding</keyword>
<keyword evidence="6 11" id="KW-0547">Nucleotide-binding</keyword>
<evidence type="ECO:0000256" key="10">
    <source>
        <dbReference type="ARBA" id="ARBA00022977"/>
    </source>
</evidence>
<evidence type="ECO:0000313" key="13">
    <source>
        <dbReference type="Proteomes" id="UP000677436"/>
    </source>
</evidence>
<comment type="pathway">
    <text evidence="3 11">Cofactor biosynthesis; thiamine diphosphate biosynthesis; 4-methyl-5-(2-phosphoethyl)-thiazole from 5-(2-hydroxyethyl)-4-methylthiazole: step 1/1.</text>
</comment>
<dbReference type="KEGG" id="pabs:JIR001_25020"/>
<comment type="similarity">
    <text evidence="11">Belongs to the Thz kinase family.</text>
</comment>
<evidence type="ECO:0000256" key="4">
    <source>
        <dbReference type="ARBA" id="ARBA00022679"/>
    </source>
</evidence>
<evidence type="ECO:0000256" key="7">
    <source>
        <dbReference type="ARBA" id="ARBA00022777"/>
    </source>
</evidence>
<feature type="binding site" evidence="11">
    <location>
        <position position="45"/>
    </location>
    <ligand>
        <name>substrate</name>
    </ligand>
</feature>
<sequence length="276" mass="28788">MEIRTFAELLNRVREMRPLVHHITNTVTINDCANITLHTGGAPVMAHAPEEVEEMVGLASSLVLNIGMLTSSQVAAMLLAGKQANRRGIPVVLDPVGAGATHFRTESVRRILEEVQVTIVKGNAAEIATLAGERAEVRGVDAGEVAADPIQAAQTLARQLSTVVVVTGKTDIITDGTRTACVDNGHHMMGCITGTGCMGASVLGCFAPVADDPWIAAVAAVTAYTIAGEIGGEIGGESADGPGSFKWRFFDAMAGLNAEKIAEKAKIRQVAPSPNL</sequence>
<keyword evidence="7 11" id="KW-0418">Kinase</keyword>
<name>A0A8D5UIA7_9BACL</name>
<evidence type="ECO:0000256" key="8">
    <source>
        <dbReference type="ARBA" id="ARBA00022840"/>
    </source>
</evidence>
<feature type="binding site" evidence="11">
    <location>
        <position position="194"/>
    </location>
    <ligand>
        <name>substrate</name>
    </ligand>
</feature>
<dbReference type="AlphaFoldDB" id="A0A8D5UIA7"/>
<feature type="binding site" evidence="11">
    <location>
        <position position="121"/>
    </location>
    <ligand>
        <name>ATP</name>
        <dbReference type="ChEBI" id="CHEBI:30616"/>
    </ligand>
</feature>
<accession>A0A8D5UIA7</accession>
<dbReference type="NCBIfam" id="TIGR00694">
    <property type="entry name" value="thiM"/>
    <property type="match status" value="1"/>
</dbReference>
<feature type="binding site" evidence="11">
    <location>
        <position position="167"/>
    </location>
    <ligand>
        <name>ATP</name>
        <dbReference type="ChEBI" id="CHEBI:30616"/>
    </ligand>
</feature>
<protein>
    <recommendedName>
        <fullName evidence="11">Hydroxyethylthiazole kinase</fullName>
        <ecNumber evidence="11">2.7.1.50</ecNumber>
    </recommendedName>
    <alternativeName>
        <fullName evidence="11">4-methyl-5-beta-hydroxyethylthiazole kinase</fullName>
        <shortName evidence="11">TH kinase</shortName>
        <shortName evidence="11">Thz kinase</shortName>
    </alternativeName>
</protein>
<evidence type="ECO:0000256" key="11">
    <source>
        <dbReference type="HAMAP-Rule" id="MF_00228"/>
    </source>
</evidence>
<dbReference type="EC" id="2.7.1.50" evidence="11"/>
<dbReference type="GO" id="GO:0009228">
    <property type="term" value="P:thiamine biosynthetic process"/>
    <property type="evidence" value="ECO:0007669"/>
    <property type="project" value="UniProtKB-KW"/>
</dbReference>
<evidence type="ECO:0000256" key="5">
    <source>
        <dbReference type="ARBA" id="ARBA00022723"/>
    </source>
</evidence>
<dbReference type="Gene3D" id="3.40.1190.20">
    <property type="match status" value="1"/>
</dbReference>
<dbReference type="InterPro" id="IPR000417">
    <property type="entry name" value="Hyethyz_kinase"/>
</dbReference>
<comment type="catalytic activity">
    <reaction evidence="1 11">
        <text>5-(2-hydroxyethyl)-4-methylthiazole + ATP = 4-methyl-5-(2-phosphooxyethyl)-thiazole + ADP + H(+)</text>
        <dbReference type="Rhea" id="RHEA:24212"/>
        <dbReference type="ChEBI" id="CHEBI:15378"/>
        <dbReference type="ChEBI" id="CHEBI:17957"/>
        <dbReference type="ChEBI" id="CHEBI:30616"/>
        <dbReference type="ChEBI" id="CHEBI:58296"/>
        <dbReference type="ChEBI" id="CHEBI:456216"/>
        <dbReference type="EC" id="2.7.1.50"/>
    </reaction>
</comment>
<dbReference type="SUPFAM" id="SSF53613">
    <property type="entry name" value="Ribokinase-like"/>
    <property type="match status" value="1"/>
</dbReference>
<gene>
    <name evidence="11 12" type="primary">thiM</name>
    <name evidence="12" type="ORF">JIR001_25020</name>
</gene>
<proteinExistence type="inferred from homology"/>
<evidence type="ECO:0000256" key="3">
    <source>
        <dbReference type="ARBA" id="ARBA00004868"/>
    </source>
</evidence>
<dbReference type="RefSeq" id="WP_212773030.1">
    <property type="nucleotide sequence ID" value="NZ_AP024601.1"/>
</dbReference>
<dbReference type="GO" id="GO:0000287">
    <property type="term" value="F:magnesium ion binding"/>
    <property type="evidence" value="ECO:0007669"/>
    <property type="project" value="UniProtKB-UniRule"/>
</dbReference>
<dbReference type="EMBL" id="AP024601">
    <property type="protein sequence ID" value="BCU82719.1"/>
    <property type="molecule type" value="Genomic_DNA"/>
</dbReference>
<dbReference type="UniPathway" id="UPA00060">
    <property type="reaction ID" value="UER00139"/>
</dbReference>
<dbReference type="CDD" id="cd01170">
    <property type="entry name" value="THZ_kinase"/>
    <property type="match status" value="1"/>
</dbReference>
<dbReference type="HAMAP" id="MF_00228">
    <property type="entry name" value="Thz_kinase"/>
    <property type="match status" value="1"/>
</dbReference>
<organism evidence="12 13">
    <name type="scientific">Polycladomyces abyssicola</name>
    <dbReference type="NCBI Taxonomy" id="1125966"/>
    <lineage>
        <taxon>Bacteria</taxon>
        <taxon>Bacillati</taxon>
        <taxon>Bacillota</taxon>
        <taxon>Bacilli</taxon>
        <taxon>Bacillales</taxon>
        <taxon>Thermoactinomycetaceae</taxon>
        <taxon>Polycladomyces</taxon>
    </lineage>
</organism>
<keyword evidence="10 11" id="KW-0784">Thiamine biosynthesis</keyword>
<evidence type="ECO:0000313" key="12">
    <source>
        <dbReference type="EMBL" id="BCU82719.1"/>
    </source>
</evidence>
<keyword evidence="5 11" id="KW-0479">Metal-binding</keyword>
<evidence type="ECO:0000256" key="2">
    <source>
        <dbReference type="ARBA" id="ARBA00001946"/>
    </source>
</evidence>
<comment type="function">
    <text evidence="11">Catalyzes the phosphorylation of the hydroxyl group of 4-methyl-5-beta-hydroxyethylthiazole (THZ).</text>
</comment>
<evidence type="ECO:0000256" key="1">
    <source>
        <dbReference type="ARBA" id="ARBA00001771"/>
    </source>
</evidence>
<dbReference type="GO" id="GO:0005524">
    <property type="term" value="F:ATP binding"/>
    <property type="evidence" value="ECO:0007669"/>
    <property type="project" value="UniProtKB-UniRule"/>
</dbReference>
<dbReference type="NCBIfam" id="NF006830">
    <property type="entry name" value="PRK09355.1"/>
    <property type="match status" value="1"/>
</dbReference>
<evidence type="ECO:0000256" key="9">
    <source>
        <dbReference type="ARBA" id="ARBA00022842"/>
    </source>
</evidence>